<reference evidence="1" key="1">
    <citation type="submission" date="2022-01" db="EMBL/GenBank/DDBJ databases">
        <authorList>
            <person name="King R."/>
        </authorList>
    </citation>
    <scope>NUCLEOTIDE SEQUENCE</scope>
</reference>
<evidence type="ECO:0000313" key="2">
    <source>
        <dbReference type="Proteomes" id="UP001152799"/>
    </source>
</evidence>
<name>A0A9N9QMC7_9CUCU</name>
<dbReference type="Proteomes" id="UP001152799">
    <property type="component" value="Chromosome 2"/>
</dbReference>
<dbReference type="PANTHER" id="PTHR47018:SF3">
    <property type="entry name" value="MYCBP-ASSOCIATED PROTEIN"/>
    <property type="match status" value="1"/>
</dbReference>
<accession>A0A9N9QMC7</accession>
<organism evidence="1 2">
    <name type="scientific">Ceutorhynchus assimilis</name>
    <name type="common">cabbage seed weevil</name>
    <dbReference type="NCBI Taxonomy" id="467358"/>
    <lineage>
        <taxon>Eukaryota</taxon>
        <taxon>Metazoa</taxon>
        <taxon>Ecdysozoa</taxon>
        <taxon>Arthropoda</taxon>
        <taxon>Hexapoda</taxon>
        <taxon>Insecta</taxon>
        <taxon>Pterygota</taxon>
        <taxon>Neoptera</taxon>
        <taxon>Endopterygota</taxon>
        <taxon>Coleoptera</taxon>
        <taxon>Polyphaga</taxon>
        <taxon>Cucujiformia</taxon>
        <taxon>Curculionidae</taxon>
        <taxon>Ceutorhynchinae</taxon>
        <taxon>Ceutorhynchus</taxon>
    </lineage>
</organism>
<protein>
    <submittedName>
        <fullName evidence="1">Uncharacterized protein</fullName>
    </submittedName>
</protein>
<dbReference type="AlphaFoldDB" id="A0A9N9QMC7"/>
<dbReference type="OrthoDB" id="6723241at2759"/>
<dbReference type="EMBL" id="OU892278">
    <property type="protein sequence ID" value="CAG9765067.1"/>
    <property type="molecule type" value="Genomic_DNA"/>
</dbReference>
<keyword evidence="2" id="KW-1185">Reference proteome</keyword>
<sequence length="156" mass="18933">MKTLFLDFLTGYSTPENVYKNEILHTLQEKLNSVIEEISKNSPTAVLWFQYIKQVELITDFSFRTRNWDLHFLYIRLMLPYFHAATYHYAKSAHLYVQQCDDLERMHKNEYEKFVKQYFTIRRSEEFWTGVPTDQVIEQELMRNFKGQMTHERGIT</sequence>
<proteinExistence type="predicted"/>
<evidence type="ECO:0000313" key="1">
    <source>
        <dbReference type="EMBL" id="CAG9765067.1"/>
    </source>
</evidence>
<dbReference type="PANTHER" id="PTHR47018">
    <property type="entry name" value="CXC DOMAIN-CONTAINING PROTEIN-RELATED"/>
    <property type="match status" value="1"/>
</dbReference>
<gene>
    <name evidence="1" type="ORF">CEUTPL_LOCUS5686</name>
</gene>